<evidence type="ECO:0000256" key="1">
    <source>
        <dbReference type="ARBA" id="ARBA00001933"/>
    </source>
</evidence>
<dbReference type="GO" id="GO:0046394">
    <property type="term" value="P:carboxylic acid biosynthetic process"/>
    <property type="evidence" value="ECO:0007669"/>
    <property type="project" value="UniProtKB-ARBA"/>
</dbReference>
<comment type="cofactor">
    <cofactor evidence="1">
        <name>pyridoxal 5'-phosphate</name>
        <dbReference type="ChEBI" id="CHEBI:597326"/>
    </cofactor>
</comment>
<dbReference type="SUPFAM" id="SSF56752">
    <property type="entry name" value="D-aminoacid aminotransferase-like PLP-dependent enzymes"/>
    <property type="match status" value="1"/>
</dbReference>
<dbReference type="CDD" id="cd00449">
    <property type="entry name" value="PLPDE_IV"/>
    <property type="match status" value="1"/>
</dbReference>
<dbReference type="Pfam" id="PF01063">
    <property type="entry name" value="Aminotran_4"/>
    <property type="match status" value="1"/>
</dbReference>
<gene>
    <name evidence="4" type="ORF">LCGC14_1355820</name>
</gene>
<dbReference type="Gene3D" id="3.20.10.10">
    <property type="entry name" value="D-amino Acid Aminotransferase, subunit A, domain 2"/>
    <property type="match status" value="1"/>
</dbReference>
<dbReference type="EMBL" id="LAZR01008425">
    <property type="protein sequence ID" value="KKM78848.1"/>
    <property type="molecule type" value="Genomic_DNA"/>
</dbReference>
<dbReference type="GO" id="GO:0003824">
    <property type="term" value="F:catalytic activity"/>
    <property type="evidence" value="ECO:0007669"/>
    <property type="project" value="InterPro"/>
</dbReference>
<evidence type="ECO:0000256" key="3">
    <source>
        <dbReference type="ARBA" id="ARBA00022898"/>
    </source>
</evidence>
<dbReference type="Gene3D" id="3.30.470.10">
    <property type="match status" value="1"/>
</dbReference>
<evidence type="ECO:0000256" key="2">
    <source>
        <dbReference type="ARBA" id="ARBA00009320"/>
    </source>
</evidence>
<dbReference type="AlphaFoldDB" id="A0A0F9KA98"/>
<dbReference type="InterPro" id="IPR001544">
    <property type="entry name" value="Aminotrans_IV"/>
</dbReference>
<dbReference type="PANTHER" id="PTHR42743">
    <property type="entry name" value="AMINO-ACID AMINOTRANSFERASE"/>
    <property type="match status" value="1"/>
</dbReference>
<protein>
    <recommendedName>
        <fullName evidence="5">Aminotransferase class IV</fullName>
    </recommendedName>
</protein>
<name>A0A0F9KA98_9ZZZZ</name>
<evidence type="ECO:0008006" key="5">
    <source>
        <dbReference type="Google" id="ProtNLM"/>
    </source>
</evidence>
<comment type="caution">
    <text evidence="4">The sequence shown here is derived from an EMBL/GenBank/DDBJ whole genome shotgun (WGS) entry which is preliminary data.</text>
</comment>
<comment type="similarity">
    <text evidence="2">Belongs to the class-IV pyridoxal-phosphate-dependent aminotransferase family.</text>
</comment>
<proteinExistence type="inferred from homology"/>
<dbReference type="GO" id="GO:0008652">
    <property type="term" value="P:amino acid biosynthetic process"/>
    <property type="evidence" value="ECO:0007669"/>
    <property type="project" value="UniProtKB-ARBA"/>
</dbReference>
<dbReference type="InterPro" id="IPR050571">
    <property type="entry name" value="Class-IV_PLP-Dep_Aminotrnsfr"/>
</dbReference>
<organism evidence="4">
    <name type="scientific">marine sediment metagenome</name>
    <dbReference type="NCBI Taxonomy" id="412755"/>
    <lineage>
        <taxon>unclassified sequences</taxon>
        <taxon>metagenomes</taxon>
        <taxon>ecological metagenomes</taxon>
    </lineage>
</organism>
<dbReference type="PANTHER" id="PTHR42743:SF22">
    <property type="entry name" value="D-AMINO-ACID TRANSAMINASE, CHLOROPLASTIC"/>
    <property type="match status" value="1"/>
</dbReference>
<evidence type="ECO:0000313" key="4">
    <source>
        <dbReference type="EMBL" id="KKM78848.1"/>
    </source>
</evidence>
<dbReference type="InterPro" id="IPR043131">
    <property type="entry name" value="BCAT-like_N"/>
</dbReference>
<dbReference type="InterPro" id="IPR036038">
    <property type="entry name" value="Aminotransferase-like"/>
</dbReference>
<reference evidence="4" key="1">
    <citation type="journal article" date="2015" name="Nature">
        <title>Complex archaea that bridge the gap between prokaryotes and eukaryotes.</title>
        <authorList>
            <person name="Spang A."/>
            <person name="Saw J.H."/>
            <person name="Jorgensen S.L."/>
            <person name="Zaremba-Niedzwiedzka K."/>
            <person name="Martijn J."/>
            <person name="Lind A.E."/>
            <person name="van Eijk R."/>
            <person name="Schleper C."/>
            <person name="Guy L."/>
            <person name="Ettema T.J."/>
        </authorList>
    </citation>
    <scope>NUCLEOTIDE SEQUENCE</scope>
</reference>
<accession>A0A0F9KA98</accession>
<dbReference type="FunFam" id="3.20.10.10:FF:000002">
    <property type="entry name" value="D-alanine aminotransferase"/>
    <property type="match status" value="1"/>
</dbReference>
<keyword evidence="3" id="KW-0663">Pyridoxal phosphate</keyword>
<sequence>MSLRVLSRDEIFTKAPEWREPGRSKYLAMYSSVFGGVVVEPALMVIPLDDHIINRGDGIFEFFPVKNGYAYCFDAHLARLERSAEIISLDLPFDIATIKQIALETVAIAGAKDCGVRLFVSRGLGDFECDPTTPKKSLFYVIVLGMKLADTGIPPEGVSAITTHVPIKPGFYAQVKTTCYLLNALVHLEAHRNNASFGIWYDQEGHLAEASTSCVAIVNQEKILKYPRFEHILKGTGLIRGVELAKELVKSGELKGISQTDITQHEVYESSEMLVLGSGRVIPVVKYDGRSIGSGKPGPVSRRLWELFQKDMAEGPSEVRTRIEKYIKED</sequence>
<dbReference type="InterPro" id="IPR043132">
    <property type="entry name" value="BCAT-like_C"/>
</dbReference>